<evidence type="ECO:0000259" key="24">
    <source>
        <dbReference type="PROSITE" id="PS50160"/>
    </source>
</evidence>
<comment type="cofactor">
    <cofactor evidence="1">
        <name>Mn(2+)</name>
        <dbReference type="ChEBI" id="CHEBI:29035"/>
    </cofactor>
</comment>
<evidence type="ECO:0000256" key="8">
    <source>
        <dbReference type="ARBA" id="ARBA00022741"/>
    </source>
</evidence>
<keyword evidence="14" id="KW-0238">DNA-binding</keyword>
<dbReference type="Proteomes" id="UP000198506">
    <property type="component" value="Unassembled WGS sequence"/>
</dbReference>
<dbReference type="GO" id="GO:0003887">
    <property type="term" value="F:DNA-directed DNA polymerase activity"/>
    <property type="evidence" value="ECO:0007669"/>
    <property type="project" value="UniProtKB-KW"/>
</dbReference>
<keyword evidence="16" id="KW-0234">DNA repair</keyword>
<dbReference type="PANTHER" id="PTHR42705">
    <property type="entry name" value="BIFUNCTIONAL NON-HOMOLOGOUS END JOINING PROTEIN LIGD"/>
    <property type="match status" value="1"/>
</dbReference>
<evidence type="ECO:0000256" key="16">
    <source>
        <dbReference type="ARBA" id="ARBA00023204"/>
    </source>
</evidence>
<dbReference type="Gene3D" id="2.40.50.140">
    <property type="entry name" value="Nucleic acid-binding proteins"/>
    <property type="match status" value="1"/>
</dbReference>
<dbReference type="Pfam" id="PF01068">
    <property type="entry name" value="DNA_ligase_A_M"/>
    <property type="match status" value="1"/>
</dbReference>
<keyword evidence="10" id="KW-0378">Hydrolase</keyword>
<reference evidence="25 26" key="1">
    <citation type="submission" date="2016-10" db="EMBL/GenBank/DDBJ databases">
        <authorList>
            <person name="Varghese N."/>
            <person name="Submissions S."/>
        </authorList>
    </citation>
    <scope>NUCLEOTIDE SEQUENCE [LARGE SCALE GENOMIC DNA]</scope>
    <source>
        <strain evidence="25 26">IAM 15147</strain>
    </source>
</reference>
<name>A0AA94KZD0_9MICO</name>
<evidence type="ECO:0000256" key="19">
    <source>
        <dbReference type="ARBA" id="ARBA00029943"/>
    </source>
</evidence>
<dbReference type="GO" id="GO:0003677">
    <property type="term" value="F:DNA binding"/>
    <property type="evidence" value="ECO:0007669"/>
    <property type="project" value="UniProtKB-KW"/>
</dbReference>
<evidence type="ECO:0000256" key="20">
    <source>
        <dbReference type="ARBA" id="ARBA00034003"/>
    </source>
</evidence>
<evidence type="ECO:0000313" key="25">
    <source>
        <dbReference type="EMBL" id="SFS09354.1"/>
    </source>
</evidence>
<keyword evidence="7" id="KW-0479">Metal-binding</keyword>
<dbReference type="PROSITE" id="PS50160">
    <property type="entry name" value="DNA_LIGASE_A3"/>
    <property type="match status" value="1"/>
</dbReference>
<keyword evidence="11" id="KW-0269">Exonuclease</keyword>
<dbReference type="Gene3D" id="3.30.1490.70">
    <property type="match status" value="1"/>
</dbReference>
<gene>
    <name evidence="25" type="ORF">SAMN04487783_1246</name>
</gene>
<dbReference type="CDD" id="cd07906">
    <property type="entry name" value="Adenylation_DNA_ligase_LigD_LigC"/>
    <property type="match status" value="1"/>
</dbReference>
<keyword evidence="13" id="KW-0239">DNA-directed DNA polymerase</keyword>
<evidence type="ECO:0000256" key="17">
    <source>
        <dbReference type="ARBA" id="ARBA00023211"/>
    </source>
</evidence>
<keyword evidence="18" id="KW-0511">Multifunctional enzyme</keyword>
<keyword evidence="4" id="KW-0808">Transferase</keyword>
<dbReference type="InterPro" id="IPR052171">
    <property type="entry name" value="NHEJ_LigD"/>
</dbReference>
<dbReference type="GO" id="GO:0003910">
    <property type="term" value="F:DNA ligase (ATP) activity"/>
    <property type="evidence" value="ECO:0007669"/>
    <property type="project" value="UniProtKB-EC"/>
</dbReference>
<dbReference type="GO" id="GO:0006281">
    <property type="term" value="P:DNA repair"/>
    <property type="evidence" value="ECO:0007669"/>
    <property type="project" value="UniProtKB-KW"/>
</dbReference>
<evidence type="ECO:0000256" key="2">
    <source>
        <dbReference type="ARBA" id="ARBA00012727"/>
    </source>
</evidence>
<dbReference type="InterPro" id="IPR012309">
    <property type="entry name" value="DNA_ligase_ATP-dep_C"/>
</dbReference>
<feature type="compositionally biased region" description="Basic and acidic residues" evidence="23">
    <location>
        <begin position="448"/>
        <end position="457"/>
    </location>
</feature>
<dbReference type="InterPro" id="IPR014146">
    <property type="entry name" value="LigD_ligase_dom"/>
</dbReference>
<dbReference type="Pfam" id="PF04679">
    <property type="entry name" value="DNA_ligase_A_C"/>
    <property type="match status" value="1"/>
</dbReference>
<evidence type="ECO:0000256" key="3">
    <source>
        <dbReference type="ARBA" id="ARBA00022598"/>
    </source>
</evidence>
<comment type="catalytic activity">
    <reaction evidence="20">
        <text>ATP + (deoxyribonucleotide)n-3'-hydroxyl + 5'-phospho-(deoxyribonucleotide)m = (deoxyribonucleotide)n+m + AMP + diphosphate.</text>
        <dbReference type="EC" id="6.5.1.1"/>
    </reaction>
</comment>
<evidence type="ECO:0000256" key="7">
    <source>
        <dbReference type="ARBA" id="ARBA00022723"/>
    </source>
</evidence>
<dbReference type="GO" id="GO:0005524">
    <property type="term" value="F:ATP binding"/>
    <property type="evidence" value="ECO:0007669"/>
    <property type="project" value="UniProtKB-KW"/>
</dbReference>
<feature type="domain" description="ATP-dependent DNA ligase family profile" evidence="24">
    <location>
        <begin position="621"/>
        <end position="748"/>
    </location>
</feature>
<evidence type="ECO:0000256" key="6">
    <source>
        <dbReference type="ARBA" id="ARBA00022722"/>
    </source>
</evidence>
<feature type="compositionally biased region" description="Low complexity" evidence="23">
    <location>
        <begin position="463"/>
        <end position="483"/>
    </location>
</feature>
<dbReference type="NCBIfam" id="TIGR02777">
    <property type="entry name" value="LigD_PE_dom"/>
    <property type="match status" value="1"/>
</dbReference>
<keyword evidence="5" id="KW-0548">Nucleotidyltransferase</keyword>
<dbReference type="PROSITE" id="PS00697">
    <property type="entry name" value="DNA_LIGASE_A1"/>
    <property type="match status" value="1"/>
</dbReference>
<dbReference type="InterPro" id="IPR012310">
    <property type="entry name" value="DNA_ligase_ATP-dep_cent"/>
</dbReference>
<evidence type="ECO:0000256" key="9">
    <source>
        <dbReference type="ARBA" id="ARBA00022763"/>
    </source>
</evidence>
<dbReference type="RefSeq" id="WP_318255367.1">
    <property type="nucleotide sequence ID" value="NZ_FOZN01000002.1"/>
</dbReference>
<dbReference type="Gene3D" id="3.90.920.10">
    <property type="entry name" value="DNA primase, PRIM domain"/>
    <property type="match status" value="1"/>
</dbReference>
<dbReference type="PANTHER" id="PTHR42705:SF2">
    <property type="entry name" value="BIFUNCTIONAL NON-HOMOLOGOUS END JOINING PROTEIN LIGD"/>
    <property type="match status" value="1"/>
</dbReference>
<dbReference type="AlphaFoldDB" id="A0AA94KZD0"/>
<dbReference type="InterPro" id="IPR014144">
    <property type="entry name" value="LigD_PE_domain"/>
</dbReference>
<dbReference type="EC" id="6.5.1.1" evidence="2"/>
<evidence type="ECO:0000256" key="12">
    <source>
        <dbReference type="ARBA" id="ARBA00022840"/>
    </source>
</evidence>
<organism evidence="25 26">
    <name type="scientific">Agrococcus baldri</name>
    <dbReference type="NCBI Taxonomy" id="153730"/>
    <lineage>
        <taxon>Bacteria</taxon>
        <taxon>Bacillati</taxon>
        <taxon>Actinomycetota</taxon>
        <taxon>Actinomycetes</taxon>
        <taxon>Micrococcales</taxon>
        <taxon>Microbacteriaceae</taxon>
        <taxon>Agrococcus</taxon>
    </lineage>
</organism>
<evidence type="ECO:0000256" key="22">
    <source>
        <dbReference type="ARBA" id="ARBA00049990"/>
    </source>
</evidence>
<keyword evidence="26" id="KW-1185">Reference proteome</keyword>
<evidence type="ECO:0000256" key="4">
    <source>
        <dbReference type="ARBA" id="ARBA00022679"/>
    </source>
</evidence>
<feature type="region of interest" description="Disordered" evidence="23">
    <location>
        <begin position="448"/>
        <end position="511"/>
    </location>
</feature>
<evidence type="ECO:0000256" key="23">
    <source>
        <dbReference type="SAM" id="MobiDB-lite"/>
    </source>
</evidence>
<sequence length="832" mass="90600">MAAAERITVGGRTLRFTNGDKVLYPATGTTKRDVLEYVLRASEPLIAHAAGRPVTRKRWPDGVGTARKPGNLFFQKTLEKGAPDWIETVEQRHSTGPKQYPLLTEAGTLAWMAQMGALELHVPQWRMVDGEKANPDRLVLDLDPGEGADLDDCARVALWVRELLTDIGLEPFPLTSGSKGIHLYARLDGTVTSEQASEVAHQLARSLEQMHPDEIVSDMKKSLRRGKVLIDWSQNSASKTTVAPYSLRGRLRPSVAAPRTWDEVEAGGLEQLEYQEVLARLERDGDIIASLDPPPDRLAKYRGMRSAARTPEPVPAEPATPGEGTSWVIQKHQASRLHYDFRLEQEGVLVSWAVPKGLPATAKQNRLAVQTEDHPLEYGSFAGTIPKGEYGAGKVEIWDAGDYELEKWRDDEVIGTLRGRPDGGLGGEPYRFALIRTDAAKRQWLVHRMKEQDPVRDARKKGYAPPAGSGAAGAADGEAASGKAAGGKAAGGKRLAGKKAGAKGDRPTDLRPMLAAAGDASDIDDEREWSFEVKWDGWRAIVQKVGDPASGGSLRLLSRNGRDLSAAFPELVEALANGVRTGDAVLDGEIVVLHRSGPARGAASFEALQDRAGLSGRQAARAAKESPATIMLFDLLEVGGERLVQQRLDERQSHLDDLVHESARVKISKPLRGSLERILEVTAERRLEGVIAKRHDSRYRPGARSTDWLKLKHQLMREVVVVGWLEGNGSLAGTVGSLVLALPGEGGRMRYAGRVGTGFSSADRDRLRDQLRARTTVPAIDGLPADVARKARWVRAAVGEVEHTEQTAAGALRHPVWRGLRPDKSLADLNPE</sequence>
<dbReference type="CDD" id="cd04863">
    <property type="entry name" value="MtLigD_Pol_like"/>
    <property type="match status" value="1"/>
</dbReference>
<comment type="similarity">
    <text evidence="22">In the N-terminal section; belongs to the LigD polymerase family.</text>
</comment>
<comment type="similarity">
    <text evidence="21">In the C-terminal section; belongs to the ATP-dependent DNA ligase family.</text>
</comment>
<dbReference type="CDD" id="cd07971">
    <property type="entry name" value="OBF_DNA_ligase_LigD"/>
    <property type="match status" value="1"/>
</dbReference>
<dbReference type="NCBIfam" id="TIGR02778">
    <property type="entry name" value="ligD_pol"/>
    <property type="match status" value="1"/>
</dbReference>
<evidence type="ECO:0000256" key="18">
    <source>
        <dbReference type="ARBA" id="ARBA00023268"/>
    </source>
</evidence>
<evidence type="ECO:0000256" key="5">
    <source>
        <dbReference type="ARBA" id="ARBA00022695"/>
    </source>
</evidence>
<dbReference type="InterPro" id="IPR012340">
    <property type="entry name" value="NA-bd_OB-fold"/>
</dbReference>
<dbReference type="Pfam" id="PF13298">
    <property type="entry name" value="LigD_N"/>
    <property type="match status" value="1"/>
</dbReference>
<dbReference type="Pfam" id="PF21686">
    <property type="entry name" value="LigD_Prim-Pol"/>
    <property type="match status" value="1"/>
</dbReference>
<dbReference type="NCBIfam" id="NF007210">
    <property type="entry name" value="PRK09632.1"/>
    <property type="match status" value="1"/>
</dbReference>
<comment type="caution">
    <text evidence="25">The sequence shown here is derived from an EMBL/GenBank/DDBJ whole genome shotgun (WGS) entry which is preliminary data.</text>
</comment>
<protein>
    <recommendedName>
        <fullName evidence="2">DNA ligase (ATP)</fullName>
        <ecNumber evidence="2">6.5.1.1</ecNumber>
    </recommendedName>
    <alternativeName>
        <fullName evidence="19">NHEJ DNA polymerase</fullName>
    </alternativeName>
</protein>
<evidence type="ECO:0000256" key="13">
    <source>
        <dbReference type="ARBA" id="ARBA00022932"/>
    </source>
</evidence>
<evidence type="ECO:0000256" key="11">
    <source>
        <dbReference type="ARBA" id="ARBA00022839"/>
    </source>
</evidence>
<dbReference type="NCBIfam" id="TIGR02779">
    <property type="entry name" value="NHEJ_ligase_lig"/>
    <property type="match status" value="1"/>
</dbReference>
<keyword evidence="12" id="KW-0067">ATP-binding</keyword>
<keyword evidence="6" id="KW-0540">Nuclease</keyword>
<dbReference type="Gene3D" id="3.30.470.30">
    <property type="entry name" value="DNA ligase/mRNA capping enzyme"/>
    <property type="match status" value="1"/>
</dbReference>
<evidence type="ECO:0000313" key="26">
    <source>
        <dbReference type="Proteomes" id="UP000198506"/>
    </source>
</evidence>
<evidence type="ECO:0000256" key="21">
    <source>
        <dbReference type="ARBA" id="ARBA00049981"/>
    </source>
</evidence>
<dbReference type="SUPFAM" id="SSF56091">
    <property type="entry name" value="DNA ligase/mRNA capping enzyme, catalytic domain"/>
    <property type="match status" value="1"/>
</dbReference>
<evidence type="ECO:0000256" key="14">
    <source>
        <dbReference type="ARBA" id="ARBA00023125"/>
    </source>
</evidence>
<dbReference type="SUPFAM" id="SSF50249">
    <property type="entry name" value="Nucleic acid-binding proteins"/>
    <property type="match status" value="1"/>
</dbReference>
<keyword evidence="15" id="KW-0233">DNA recombination</keyword>
<dbReference type="InterPro" id="IPR014145">
    <property type="entry name" value="LigD_pol_dom"/>
</dbReference>
<keyword evidence="9" id="KW-0227">DNA damage</keyword>
<keyword evidence="8" id="KW-0547">Nucleotide-binding</keyword>
<dbReference type="GO" id="GO:0046872">
    <property type="term" value="F:metal ion binding"/>
    <property type="evidence" value="ECO:0007669"/>
    <property type="project" value="UniProtKB-KW"/>
</dbReference>
<dbReference type="EMBL" id="FOZN01000002">
    <property type="protein sequence ID" value="SFS09354.1"/>
    <property type="molecule type" value="Genomic_DNA"/>
</dbReference>
<evidence type="ECO:0000256" key="10">
    <source>
        <dbReference type="ARBA" id="ARBA00022801"/>
    </source>
</evidence>
<keyword evidence="17" id="KW-0464">Manganese</keyword>
<proteinExistence type="inferred from homology"/>
<dbReference type="GO" id="GO:0004527">
    <property type="term" value="F:exonuclease activity"/>
    <property type="evidence" value="ECO:0007669"/>
    <property type="project" value="UniProtKB-KW"/>
</dbReference>
<evidence type="ECO:0000256" key="15">
    <source>
        <dbReference type="ARBA" id="ARBA00023172"/>
    </source>
</evidence>
<dbReference type="InterPro" id="IPR016059">
    <property type="entry name" value="DNA_ligase_ATP-dep_CS"/>
</dbReference>
<dbReference type="GO" id="GO:0006310">
    <property type="term" value="P:DNA recombination"/>
    <property type="evidence" value="ECO:0007669"/>
    <property type="project" value="UniProtKB-KW"/>
</dbReference>
<dbReference type="InterPro" id="IPR033649">
    <property type="entry name" value="MtLigD_Pol-like"/>
</dbReference>
<evidence type="ECO:0000256" key="1">
    <source>
        <dbReference type="ARBA" id="ARBA00001936"/>
    </source>
</evidence>
<accession>A0AA94KZD0</accession>
<keyword evidence="3 25" id="KW-0436">Ligase</keyword>